<protein>
    <submittedName>
        <fullName evidence="2">DUF2784 domain-containing protein</fullName>
    </submittedName>
</protein>
<dbReference type="InterPro" id="IPR021218">
    <property type="entry name" value="DUF2784"/>
</dbReference>
<feature type="transmembrane region" description="Helical" evidence="1">
    <location>
        <begin position="102"/>
        <end position="123"/>
    </location>
</feature>
<dbReference type="Pfam" id="PF10861">
    <property type="entry name" value="DUF2784"/>
    <property type="match status" value="1"/>
</dbReference>
<dbReference type="EMBL" id="SACR01000006">
    <property type="protein sequence ID" value="RVU43793.1"/>
    <property type="molecule type" value="Genomic_DNA"/>
</dbReference>
<dbReference type="Proteomes" id="UP000285575">
    <property type="component" value="Unassembled WGS sequence"/>
</dbReference>
<dbReference type="RefSeq" id="WP_128230352.1">
    <property type="nucleotide sequence ID" value="NZ_SACR01000006.1"/>
</dbReference>
<keyword evidence="1" id="KW-1133">Transmembrane helix</keyword>
<evidence type="ECO:0000313" key="2">
    <source>
        <dbReference type="EMBL" id="RVU43793.1"/>
    </source>
</evidence>
<name>A0A437RAM1_9BURK</name>
<sequence length="135" mass="15599">MPYQALANAVLLLHFAVVIFVVLGLPAILIGNWRGWAWAKKLWWRLAHLIAITVVVVQAWLGQYCGLTILESRLREQAGQLGYERSFIEHWVQRLLYHEAPLWVFAAVYTAFGALVAWSWFRYPPTVRPALRRDA</sequence>
<gene>
    <name evidence="2" type="ORF">EOE66_19165</name>
</gene>
<reference evidence="2 3" key="1">
    <citation type="submission" date="2019-01" db="EMBL/GenBank/DDBJ databases">
        <authorList>
            <person name="Chen W.-M."/>
        </authorList>
    </citation>
    <scope>NUCLEOTIDE SEQUENCE [LARGE SCALE GENOMIC DNA]</scope>
    <source>
        <strain evidence="2 3">KYPY4</strain>
    </source>
</reference>
<feature type="transmembrane region" description="Helical" evidence="1">
    <location>
        <begin position="42"/>
        <end position="61"/>
    </location>
</feature>
<keyword evidence="1" id="KW-0472">Membrane</keyword>
<dbReference type="OrthoDB" id="370375at2"/>
<evidence type="ECO:0000313" key="3">
    <source>
        <dbReference type="Proteomes" id="UP000285575"/>
    </source>
</evidence>
<evidence type="ECO:0000256" key="1">
    <source>
        <dbReference type="SAM" id="Phobius"/>
    </source>
</evidence>
<keyword evidence="1" id="KW-0812">Transmembrane</keyword>
<accession>A0A437RAM1</accession>
<comment type="caution">
    <text evidence="2">The sequence shown here is derived from an EMBL/GenBank/DDBJ whole genome shotgun (WGS) entry which is preliminary data.</text>
</comment>
<dbReference type="AlphaFoldDB" id="A0A437RAM1"/>
<proteinExistence type="predicted"/>
<feature type="transmembrane region" description="Helical" evidence="1">
    <location>
        <begin position="6"/>
        <end position="30"/>
    </location>
</feature>
<keyword evidence="3" id="KW-1185">Reference proteome</keyword>
<organism evidence="2 3">
    <name type="scientific">Rubrivivax rivuli</name>
    <dbReference type="NCBI Taxonomy" id="1862385"/>
    <lineage>
        <taxon>Bacteria</taxon>
        <taxon>Pseudomonadati</taxon>
        <taxon>Pseudomonadota</taxon>
        <taxon>Betaproteobacteria</taxon>
        <taxon>Burkholderiales</taxon>
        <taxon>Sphaerotilaceae</taxon>
        <taxon>Rubrivivax</taxon>
    </lineage>
</organism>